<evidence type="ECO:0000256" key="4">
    <source>
        <dbReference type="ARBA" id="ARBA00022842"/>
    </source>
</evidence>
<evidence type="ECO:0000256" key="5">
    <source>
        <dbReference type="PIRSR" id="PIRSR031051-2"/>
    </source>
</evidence>
<dbReference type="PANTHER" id="PTHR20889">
    <property type="entry name" value="PHOSPHATASE, ORPHAN 1, 2"/>
    <property type="match status" value="1"/>
</dbReference>
<dbReference type="InterPro" id="IPR023214">
    <property type="entry name" value="HAD_sf"/>
</dbReference>
<dbReference type="GO" id="GO:0016791">
    <property type="term" value="F:phosphatase activity"/>
    <property type="evidence" value="ECO:0007669"/>
    <property type="project" value="InterPro"/>
</dbReference>
<sequence>MDSDNWVLDEFAATDMFNGLLPTMLWNPLMDRMMKELHTQGKTIDDIVEVLKQIPLHPRIVHAIKAAHSFGCDLKIVSDANIFFIETILKHHGVRDCFSEIVANPSYVNEEGRLRIFPYHDFMKSSHGCKLICSPNMCKGSVLESIQRRCI</sequence>
<keyword evidence="4" id="KW-0460">Magnesium</keyword>
<feature type="binding site" evidence="5">
    <location>
        <position position="79"/>
    </location>
    <ligand>
        <name>substrate</name>
    </ligand>
</feature>
<keyword evidence="3" id="KW-0378">Hydrolase</keyword>
<proteinExistence type="predicted"/>
<evidence type="ECO:0000256" key="1">
    <source>
        <dbReference type="ARBA" id="ARBA00001946"/>
    </source>
</evidence>
<keyword evidence="2" id="KW-0479">Metal-binding</keyword>
<dbReference type="Proteomes" id="UP001163823">
    <property type="component" value="Chromosome 7"/>
</dbReference>
<keyword evidence="7" id="KW-1185">Reference proteome</keyword>
<dbReference type="InterPro" id="IPR036412">
    <property type="entry name" value="HAD-like_sf"/>
</dbReference>
<reference evidence="6" key="1">
    <citation type="journal article" date="2023" name="Science">
        <title>Elucidation of the pathway for biosynthesis of saponin adjuvants from the soapbark tree.</title>
        <authorList>
            <person name="Reed J."/>
            <person name="Orme A."/>
            <person name="El-Demerdash A."/>
            <person name="Owen C."/>
            <person name="Martin L.B.B."/>
            <person name="Misra R.C."/>
            <person name="Kikuchi S."/>
            <person name="Rejzek M."/>
            <person name="Martin A.C."/>
            <person name="Harkess A."/>
            <person name="Leebens-Mack J."/>
            <person name="Louveau T."/>
            <person name="Stephenson M.J."/>
            <person name="Osbourn A."/>
        </authorList>
    </citation>
    <scope>NUCLEOTIDE SEQUENCE</scope>
    <source>
        <strain evidence="6">S10</strain>
    </source>
</reference>
<dbReference type="KEGG" id="qsa:O6P43_018288"/>
<name>A0AAD7LS52_QUISA</name>
<comment type="cofactor">
    <cofactor evidence="1">
        <name>Mg(2+)</name>
        <dbReference type="ChEBI" id="CHEBI:18420"/>
    </cofactor>
</comment>
<dbReference type="EMBL" id="JARAOO010000007">
    <property type="protein sequence ID" value="KAJ7963157.1"/>
    <property type="molecule type" value="Genomic_DNA"/>
</dbReference>
<dbReference type="InterPro" id="IPR016965">
    <property type="entry name" value="Pase_PHOSPHO-typ"/>
</dbReference>
<evidence type="ECO:0000313" key="6">
    <source>
        <dbReference type="EMBL" id="KAJ7963157.1"/>
    </source>
</evidence>
<evidence type="ECO:0000313" key="7">
    <source>
        <dbReference type="Proteomes" id="UP001163823"/>
    </source>
</evidence>
<dbReference type="GO" id="GO:0046872">
    <property type="term" value="F:metal ion binding"/>
    <property type="evidence" value="ECO:0007669"/>
    <property type="project" value="UniProtKB-KW"/>
</dbReference>
<dbReference type="InterPro" id="IPR006384">
    <property type="entry name" value="HAD_hydro_PyrdxlP_Pase-like"/>
</dbReference>
<dbReference type="PANTHER" id="PTHR20889:SF17">
    <property type="entry name" value="2,3-DIKETO-5-METHYLTHIO-1-PHOSPHOPENTANE PHOSPHATASE"/>
    <property type="match status" value="1"/>
</dbReference>
<dbReference type="Pfam" id="PF06888">
    <property type="entry name" value="Put_Phosphatase"/>
    <property type="match status" value="1"/>
</dbReference>
<organism evidence="6 7">
    <name type="scientific">Quillaja saponaria</name>
    <name type="common">Soap bark tree</name>
    <dbReference type="NCBI Taxonomy" id="32244"/>
    <lineage>
        <taxon>Eukaryota</taxon>
        <taxon>Viridiplantae</taxon>
        <taxon>Streptophyta</taxon>
        <taxon>Embryophyta</taxon>
        <taxon>Tracheophyta</taxon>
        <taxon>Spermatophyta</taxon>
        <taxon>Magnoliopsida</taxon>
        <taxon>eudicotyledons</taxon>
        <taxon>Gunneridae</taxon>
        <taxon>Pentapetalae</taxon>
        <taxon>rosids</taxon>
        <taxon>fabids</taxon>
        <taxon>Fabales</taxon>
        <taxon>Quillajaceae</taxon>
        <taxon>Quillaja</taxon>
    </lineage>
</organism>
<comment type="caution">
    <text evidence="6">The sequence shown here is derived from an EMBL/GenBank/DDBJ whole genome shotgun (WGS) entry which is preliminary data.</text>
</comment>
<dbReference type="SUPFAM" id="SSF56784">
    <property type="entry name" value="HAD-like"/>
    <property type="match status" value="1"/>
</dbReference>
<evidence type="ECO:0000256" key="2">
    <source>
        <dbReference type="ARBA" id="ARBA00022723"/>
    </source>
</evidence>
<dbReference type="Gene3D" id="3.40.50.1000">
    <property type="entry name" value="HAD superfamily/HAD-like"/>
    <property type="match status" value="1"/>
</dbReference>
<dbReference type="AlphaFoldDB" id="A0AAD7LS52"/>
<dbReference type="NCBIfam" id="TIGR01488">
    <property type="entry name" value="HAD-SF-IB"/>
    <property type="match status" value="1"/>
</dbReference>
<evidence type="ECO:0000256" key="3">
    <source>
        <dbReference type="ARBA" id="ARBA00022801"/>
    </source>
</evidence>
<feature type="binding site" evidence="5">
    <location>
        <position position="4"/>
    </location>
    <ligand>
        <name>substrate</name>
    </ligand>
</feature>
<dbReference type="NCBIfam" id="TIGR01489">
    <property type="entry name" value="DKMTPPase-SF"/>
    <property type="match status" value="1"/>
</dbReference>
<gene>
    <name evidence="6" type="ORF">O6P43_018288</name>
</gene>
<protein>
    <submittedName>
        <fullName evidence="6">Inorganic pyrophosphatase</fullName>
    </submittedName>
</protein>
<accession>A0AAD7LS52</accession>
<dbReference type="PIRSF" id="PIRSF031051">
    <property type="entry name" value="PyrdxlP_Pase_PHOSPHO2"/>
    <property type="match status" value="1"/>
</dbReference>